<feature type="transmembrane region" description="Helical" evidence="1">
    <location>
        <begin position="274"/>
        <end position="294"/>
    </location>
</feature>
<dbReference type="InterPro" id="IPR006202">
    <property type="entry name" value="Neur_chan_lig-bd"/>
</dbReference>
<proteinExistence type="predicted"/>
<dbReference type="RefSeq" id="XP_022653503.1">
    <property type="nucleotide sequence ID" value="XM_022797768.1"/>
</dbReference>
<evidence type="ECO:0000313" key="4">
    <source>
        <dbReference type="Proteomes" id="UP000594260"/>
    </source>
</evidence>
<feature type="transmembrane region" description="Helical" evidence="1">
    <location>
        <begin position="166"/>
        <end position="187"/>
    </location>
</feature>
<keyword evidence="1" id="KW-0472">Membrane</keyword>
<dbReference type="GO" id="GO:0004888">
    <property type="term" value="F:transmembrane signaling receptor activity"/>
    <property type="evidence" value="ECO:0007669"/>
    <property type="project" value="InterPro"/>
</dbReference>
<evidence type="ECO:0000259" key="2">
    <source>
        <dbReference type="Pfam" id="PF02931"/>
    </source>
</evidence>
<dbReference type="InterPro" id="IPR036734">
    <property type="entry name" value="Neur_chan_lig-bd_sf"/>
</dbReference>
<dbReference type="PRINTS" id="PR00252">
    <property type="entry name" value="NRIONCHANNEL"/>
</dbReference>
<dbReference type="SUPFAM" id="SSF63712">
    <property type="entry name" value="Nicotinic receptor ligand binding domain-like"/>
    <property type="match status" value="1"/>
</dbReference>
<feature type="transmembrane region" description="Helical" evidence="1">
    <location>
        <begin position="193"/>
        <end position="210"/>
    </location>
</feature>
<feature type="transmembrane region" description="Helical" evidence="1">
    <location>
        <begin position="222"/>
        <end position="242"/>
    </location>
</feature>
<dbReference type="Gene3D" id="2.70.170.10">
    <property type="entry name" value="Neurotransmitter-gated ion-channel ligand-binding domain"/>
    <property type="match status" value="1"/>
</dbReference>
<dbReference type="EnsemblMetazoa" id="XM_022797768">
    <property type="protein sequence ID" value="XP_022653503"/>
    <property type="gene ID" value="LOC111247154"/>
</dbReference>
<reference evidence="3" key="1">
    <citation type="submission" date="2021-01" db="UniProtKB">
        <authorList>
            <consortium name="EnsemblMetazoa"/>
        </authorList>
    </citation>
    <scope>IDENTIFICATION</scope>
</reference>
<keyword evidence="4" id="KW-1185">Reference proteome</keyword>
<dbReference type="Pfam" id="PF02931">
    <property type="entry name" value="Neur_chan_LBD"/>
    <property type="match status" value="1"/>
</dbReference>
<dbReference type="GO" id="GO:0016020">
    <property type="term" value="C:membrane"/>
    <property type="evidence" value="ECO:0007669"/>
    <property type="project" value="InterPro"/>
</dbReference>
<evidence type="ECO:0000313" key="3">
    <source>
        <dbReference type="EnsemblMetazoa" id="XP_022653503"/>
    </source>
</evidence>
<dbReference type="AlphaFoldDB" id="A0A7M7JKC9"/>
<feature type="domain" description="Neurotransmitter-gated ion-channel ligand-binding" evidence="2">
    <location>
        <begin position="1"/>
        <end position="146"/>
    </location>
</feature>
<keyword evidence="1" id="KW-0812">Transmembrane</keyword>
<keyword evidence="1" id="KW-1133">Transmembrane helix</keyword>
<dbReference type="Proteomes" id="UP000594260">
    <property type="component" value="Unplaced"/>
</dbReference>
<sequence length="296" mass="33905">MSLQLILRLRWRDERLIFNSSRLNYILVGRSRSERLWVPDMFITNEKEAQVHKTLSDNALIRIYPNGQVQHSVRISLSLSCPVNASWFPFGSVSCPLRVASYSRELTEMQLSWDDGGLAFYRGIELDGYRLENFSIRTEQCVTSIKLGKFSCVSSVIRLRRLPRRWLFTLFVPCVVLAGCAAITASFRRKNEHIVNALCFVAVIGITLQVSNAPSSDVIHAVDAWVLLVYGFFLFHIVLISYPKSKTNGCCSRRENSNQLPRTTRRFLEDNARIVFYGIFSAITLTYFIVVRLCTD</sequence>
<evidence type="ECO:0000256" key="1">
    <source>
        <dbReference type="SAM" id="Phobius"/>
    </source>
</evidence>
<organism evidence="3 4">
    <name type="scientific">Varroa destructor</name>
    <name type="common">Honeybee mite</name>
    <dbReference type="NCBI Taxonomy" id="109461"/>
    <lineage>
        <taxon>Eukaryota</taxon>
        <taxon>Metazoa</taxon>
        <taxon>Ecdysozoa</taxon>
        <taxon>Arthropoda</taxon>
        <taxon>Chelicerata</taxon>
        <taxon>Arachnida</taxon>
        <taxon>Acari</taxon>
        <taxon>Parasitiformes</taxon>
        <taxon>Mesostigmata</taxon>
        <taxon>Gamasina</taxon>
        <taxon>Dermanyssoidea</taxon>
        <taxon>Varroidae</taxon>
        <taxon>Varroa</taxon>
    </lineage>
</organism>
<accession>A0A7M7JKC9</accession>
<name>A0A7M7JKC9_VARDE</name>
<dbReference type="GeneID" id="111247154"/>
<dbReference type="GO" id="GO:0005230">
    <property type="term" value="F:extracellular ligand-gated monoatomic ion channel activity"/>
    <property type="evidence" value="ECO:0007669"/>
    <property type="project" value="InterPro"/>
</dbReference>
<protein>
    <recommendedName>
        <fullName evidence="2">Neurotransmitter-gated ion-channel ligand-binding domain-containing protein</fullName>
    </recommendedName>
</protein>
<dbReference type="PANTHER" id="PTHR18945">
    <property type="entry name" value="NEUROTRANSMITTER GATED ION CHANNEL"/>
    <property type="match status" value="1"/>
</dbReference>
<dbReference type="InterPro" id="IPR006201">
    <property type="entry name" value="Neur_channel"/>
</dbReference>